<feature type="compositionally biased region" description="Basic residues" evidence="1">
    <location>
        <begin position="14"/>
        <end position="25"/>
    </location>
</feature>
<name>A0A0D2X4W8_CAPO3</name>
<feature type="compositionally biased region" description="Acidic residues" evidence="1">
    <location>
        <begin position="57"/>
        <end position="80"/>
    </location>
</feature>
<gene>
    <name evidence="2" type="ORF">CAOG_007054</name>
</gene>
<dbReference type="AlphaFoldDB" id="A0A0D2X4W8"/>
<reference evidence="3" key="1">
    <citation type="submission" date="2011-02" db="EMBL/GenBank/DDBJ databases">
        <title>The Genome Sequence of Capsaspora owczarzaki ATCC 30864.</title>
        <authorList>
            <person name="Russ C."/>
            <person name="Cuomo C."/>
            <person name="Burger G."/>
            <person name="Gray M.W."/>
            <person name="Holland P.W.H."/>
            <person name="King N."/>
            <person name="Lang F.B.F."/>
            <person name="Roger A.J."/>
            <person name="Ruiz-Trillo I."/>
            <person name="Young S.K."/>
            <person name="Zeng Q."/>
            <person name="Gargeya S."/>
            <person name="Alvarado L."/>
            <person name="Berlin A."/>
            <person name="Chapman S.B."/>
            <person name="Chen Z."/>
            <person name="Freedman E."/>
            <person name="Gellesch M."/>
            <person name="Goldberg J."/>
            <person name="Griggs A."/>
            <person name="Gujja S."/>
            <person name="Heilman E."/>
            <person name="Heiman D."/>
            <person name="Howarth C."/>
            <person name="Mehta T."/>
            <person name="Neiman D."/>
            <person name="Pearson M."/>
            <person name="Roberts A."/>
            <person name="Saif S."/>
            <person name="Shea T."/>
            <person name="Shenoy N."/>
            <person name="Sisk P."/>
            <person name="Stolte C."/>
            <person name="Sykes S."/>
            <person name="White J."/>
            <person name="Yandava C."/>
            <person name="Haas B."/>
            <person name="Nusbaum C."/>
            <person name="Birren B."/>
        </authorList>
    </citation>
    <scope>NUCLEOTIDE SEQUENCE</scope>
    <source>
        <strain evidence="3">ATCC 30864</strain>
    </source>
</reference>
<organism evidence="2 3">
    <name type="scientific">Capsaspora owczarzaki (strain ATCC 30864)</name>
    <dbReference type="NCBI Taxonomy" id="595528"/>
    <lineage>
        <taxon>Eukaryota</taxon>
        <taxon>Filasterea</taxon>
        <taxon>Capsaspora</taxon>
    </lineage>
</organism>
<feature type="compositionally biased region" description="Low complexity" evidence="1">
    <location>
        <begin position="492"/>
        <end position="510"/>
    </location>
</feature>
<feature type="compositionally biased region" description="Low complexity" evidence="1">
    <location>
        <begin position="30"/>
        <end position="45"/>
    </location>
</feature>
<protein>
    <submittedName>
        <fullName evidence="2">Uncharacterized protein</fullName>
    </submittedName>
</protein>
<sequence>MSTSSSMTAAAKPAAKRNVQRRRRQHADDANATAAGTTGTGAQQTSSKNNKKRTLANDDEDEDEDDDNDDEEDENDEEEEPKQQGQEQDSVGDWANSRDDNDNEDDGAASDSKDKSGSEHGVDDGAARQSSRADRLAKMDSTWAHDMFDRQGTSGGSGARSSAGAGAGAGAGANGRRSNRGEPRPPRAAAAPASTTEASTTEATPSARSNGNRQRASKPRQPSEGRRQQPASTATPSPSPAAASNNSNNKDANESPASNPTPTTPSTDAGEVVVEARLRAPLQKPVREGRQAYQPPSRRGLTPEELQARHAQQTAAGAIPTAASSEVTEPSKADAAGAGAGGETQSKSQPRSKSDKPRGNRQVPAPSSVAASAAPSTNAAATTTATAKPRQQPHKQQQAASSTAAAKRGDQSSSNARGKASSKVLTPTAAPFVPSTVISHQHDTYSSPSSTAALPSSKDAPASDVRSVPAPRAKATPTVPQGQQHTAPFAQPPQGQSPQQQAQHQQTQQHPQLLPQMLPSPQLLPNGQLPIPQLQSLLPMTPEDIQRQFERIALGGAGAAPGRGGPSQSFVPEPFYPFVPPFSHYPVMYQPMIDQYGQVMGAPPNAIPTSPQIAGGSPVRHRGGVGSPVHQQAPFLGGGAGPVGSGFDANPGSYVYYPDPYYQMMMDHQQPRAQSPQHRFVPPPMAAARGSAALKIQPPTEQHLARSRSQPSSQPPTSQ</sequence>
<evidence type="ECO:0000256" key="1">
    <source>
        <dbReference type="SAM" id="MobiDB-lite"/>
    </source>
</evidence>
<dbReference type="Proteomes" id="UP000008743">
    <property type="component" value="Unassembled WGS sequence"/>
</dbReference>
<feature type="region of interest" description="Disordered" evidence="1">
    <location>
        <begin position="669"/>
        <end position="719"/>
    </location>
</feature>
<dbReference type="RefSeq" id="XP_004343778.1">
    <property type="nucleotide sequence ID" value="XM_004343728.2"/>
</dbReference>
<proteinExistence type="predicted"/>
<evidence type="ECO:0000313" key="2">
    <source>
        <dbReference type="EMBL" id="KJE96784.1"/>
    </source>
</evidence>
<feature type="compositionally biased region" description="Low complexity" evidence="1">
    <location>
        <begin position="364"/>
        <end position="389"/>
    </location>
</feature>
<feature type="compositionally biased region" description="Low complexity" evidence="1">
    <location>
        <begin position="1"/>
        <end position="13"/>
    </location>
</feature>
<feature type="compositionally biased region" description="Low complexity" evidence="1">
    <location>
        <begin position="396"/>
        <end position="406"/>
    </location>
</feature>
<feature type="region of interest" description="Disordered" evidence="1">
    <location>
        <begin position="1"/>
        <end position="510"/>
    </location>
</feature>
<feature type="compositionally biased region" description="Basic and acidic residues" evidence="1">
    <location>
        <begin position="111"/>
        <end position="138"/>
    </location>
</feature>
<feature type="compositionally biased region" description="Low complexity" evidence="1">
    <location>
        <begin position="230"/>
        <end position="267"/>
    </location>
</feature>
<feature type="compositionally biased region" description="Low complexity" evidence="1">
    <location>
        <begin position="446"/>
        <end position="457"/>
    </location>
</feature>
<feature type="compositionally biased region" description="Low complexity" evidence="1">
    <location>
        <begin position="707"/>
        <end position="719"/>
    </location>
</feature>
<accession>A0A0D2X4W8</accession>
<dbReference type="EMBL" id="KE346372">
    <property type="protein sequence ID" value="KJE96784.1"/>
    <property type="molecule type" value="Genomic_DNA"/>
</dbReference>
<feature type="compositionally biased region" description="Low complexity" evidence="1">
    <location>
        <begin position="187"/>
        <end position="208"/>
    </location>
</feature>
<dbReference type="InParanoid" id="A0A0D2X4W8"/>
<keyword evidence="3" id="KW-1185">Reference proteome</keyword>
<dbReference type="OMA" id="VEEQTSH"/>
<evidence type="ECO:0000313" key="3">
    <source>
        <dbReference type="Proteomes" id="UP000008743"/>
    </source>
</evidence>